<protein>
    <recommendedName>
        <fullName evidence="4">Small ribosomal subunit protein uS11</fullName>
    </recommendedName>
</protein>
<dbReference type="InterPro" id="IPR036967">
    <property type="entry name" value="Ribosomal_uS11_sf"/>
</dbReference>
<dbReference type="PANTHER" id="PTHR11759">
    <property type="entry name" value="40S RIBOSOMAL PROTEIN S14/30S RIBOSOMAL PROTEIN S11"/>
    <property type="match status" value="1"/>
</dbReference>
<dbReference type="Gene3D" id="3.30.420.80">
    <property type="entry name" value="Ribosomal protein S11"/>
    <property type="match status" value="1"/>
</dbReference>
<dbReference type="InterPro" id="IPR001971">
    <property type="entry name" value="Ribosomal_uS11"/>
</dbReference>
<dbReference type="HAMAP" id="MF_01310">
    <property type="entry name" value="Ribosomal_uS11"/>
    <property type="match status" value="1"/>
</dbReference>
<feature type="region of interest" description="Disordered" evidence="5">
    <location>
        <begin position="74"/>
        <end position="130"/>
    </location>
</feature>
<evidence type="ECO:0000313" key="7">
    <source>
        <dbReference type="Proteomes" id="UP000604391"/>
    </source>
</evidence>
<comment type="function">
    <text evidence="4">Located on the platform of the 30S subunit.</text>
</comment>
<keyword evidence="2 4" id="KW-0689">Ribosomal protein</keyword>
<comment type="caution">
    <text evidence="6">The sequence shown here is derived from an EMBL/GenBank/DDBJ whole genome shotgun (WGS) entry which is preliminary data.</text>
</comment>
<evidence type="ECO:0000256" key="3">
    <source>
        <dbReference type="ARBA" id="ARBA00023274"/>
    </source>
</evidence>
<reference evidence="6 7" key="1">
    <citation type="journal article" name="Nat. Commun.">
        <title>Undinarchaeota illuminate DPANN phylogeny and the impact of gene transfer on archaeal evolution.</title>
        <authorList>
            <person name="Dombrowski N."/>
            <person name="Williams T.A."/>
            <person name="Sun J."/>
            <person name="Woodcroft B.J."/>
            <person name="Lee J.H."/>
            <person name="Minh B.Q."/>
            <person name="Rinke C."/>
            <person name="Spang A."/>
        </authorList>
    </citation>
    <scope>NUCLEOTIDE SEQUENCE [LARGE SCALE GENOMIC DNA]</scope>
    <source>
        <strain evidence="6">MAG_bin17</strain>
    </source>
</reference>
<evidence type="ECO:0000256" key="5">
    <source>
        <dbReference type="SAM" id="MobiDB-lite"/>
    </source>
</evidence>
<dbReference type="GO" id="GO:0006412">
    <property type="term" value="P:translation"/>
    <property type="evidence" value="ECO:0007669"/>
    <property type="project" value="UniProtKB-UniRule"/>
</dbReference>
<dbReference type="PIRSF" id="PIRSF002131">
    <property type="entry name" value="Ribosomal_S11"/>
    <property type="match status" value="1"/>
</dbReference>
<gene>
    <name evidence="6" type="primary">rpsK</name>
    <name evidence="4" type="synonym">rps11</name>
    <name evidence="6" type="ORF">H1011_03595</name>
</gene>
<sequence>MANEGKKAIIRIYSSFNNTHITATDVTGAETISSMSGGMVVRLGKDKSKQYAAVQMASQVSEELVSKGFTSADVHVRAPGGNKSRSQGPGAKSAIRTLTRSSIKINKIEDSTPVQHGHLRKKGGRRGRRV</sequence>
<dbReference type="GO" id="GO:1990904">
    <property type="term" value="C:ribonucleoprotein complex"/>
    <property type="evidence" value="ECO:0007669"/>
    <property type="project" value="UniProtKB-KW"/>
</dbReference>
<evidence type="ECO:0000313" key="6">
    <source>
        <dbReference type="EMBL" id="HIJ99871.1"/>
    </source>
</evidence>
<dbReference type="GO" id="GO:0005840">
    <property type="term" value="C:ribosome"/>
    <property type="evidence" value="ECO:0007669"/>
    <property type="project" value="UniProtKB-KW"/>
</dbReference>
<dbReference type="Pfam" id="PF00411">
    <property type="entry name" value="Ribosomal_S11"/>
    <property type="match status" value="1"/>
</dbReference>
<comment type="similarity">
    <text evidence="1 4">Belongs to the universal ribosomal protein uS11 family.</text>
</comment>
<dbReference type="Proteomes" id="UP000604391">
    <property type="component" value="Unassembled WGS sequence"/>
</dbReference>
<feature type="compositionally biased region" description="Basic residues" evidence="5">
    <location>
        <begin position="117"/>
        <end position="130"/>
    </location>
</feature>
<keyword evidence="7" id="KW-1185">Reference proteome</keyword>
<keyword evidence="4" id="KW-0699">rRNA-binding</keyword>
<keyword evidence="4" id="KW-0694">RNA-binding</keyword>
<name>A0A832XIY5_9ARCH</name>
<evidence type="ECO:0000256" key="4">
    <source>
        <dbReference type="HAMAP-Rule" id="MF_01310"/>
    </source>
</evidence>
<evidence type="ECO:0000256" key="1">
    <source>
        <dbReference type="ARBA" id="ARBA00006194"/>
    </source>
</evidence>
<dbReference type="AlphaFoldDB" id="A0A832XIY5"/>
<proteinExistence type="inferred from homology"/>
<evidence type="ECO:0000256" key="2">
    <source>
        <dbReference type="ARBA" id="ARBA00022980"/>
    </source>
</evidence>
<keyword evidence="3 4" id="KW-0687">Ribonucleoprotein</keyword>
<comment type="subunit">
    <text evidence="4">Part of the 30S ribosomal subunit.</text>
</comment>
<dbReference type="SUPFAM" id="SSF53137">
    <property type="entry name" value="Translational machinery components"/>
    <property type="match status" value="1"/>
</dbReference>
<accession>A0A832XIY5</accession>
<dbReference type="EMBL" id="DVAD01000016">
    <property type="protein sequence ID" value="HIJ99871.1"/>
    <property type="molecule type" value="Genomic_DNA"/>
</dbReference>
<dbReference type="GO" id="GO:0003735">
    <property type="term" value="F:structural constituent of ribosome"/>
    <property type="evidence" value="ECO:0007669"/>
    <property type="project" value="InterPro"/>
</dbReference>
<dbReference type="GO" id="GO:0019843">
    <property type="term" value="F:rRNA binding"/>
    <property type="evidence" value="ECO:0007669"/>
    <property type="project" value="UniProtKB-UniRule"/>
</dbReference>
<organism evidence="6 7">
    <name type="scientific">Candidatus Undinarchaeum marinum</name>
    <dbReference type="NCBI Taxonomy" id="2756141"/>
    <lineage>
        <taxon>Archaea</taxon>
        <taxon>Candidatus Undinarchaeota</taxon>
        <taxon>Candidatus Undinarchaeia</taxon>
        <taxon>Candidatus Undinarchaeales</taxon>
        <taxon>Candidatus Undinarchaeaceae</taxon>
        <taxon>Candidatus Undinarchaeum</taxon>
    </lineage>
</organism>